<sequence>MSSPAFCKASGSVRFLLTKNHPVPTPAFRIGNPLDKNELSSAVFPNRYHLQTLTIRMTRSIIIIKDDDDTSSPAMGVVTHPPRKQINHDIDTLEA</sequence>
<gene>
    <name evidence="2" type="ORF">SFRICE_019167</name>
</gene>
<feature type="region of interest" description="Disordered" evidence="1">
    <location>
        <begin position="70"/>
        <end position="95"/>
    </location>
</feature>
<evidence type="ECO:0000256" key="1">
    <source>
        <dbReference type="SAM" id="MobiDB-lite"/>
    </source>
</evidence>
<evidence type="ECO:0000313" key="2">
    <source>
        <dbReference type="EMBL" id="SOQ38841.1"/>
    </source>
</evidence>
<dbReference type="EMBL" id="ODYU01001941">
    <property type="protein sequence ID" value="SOQ38841.1"/>
    <property type="molecule type" value="Genomic_DNA"/>
</dbReference>
<name>A0A2H1VDH7_SPOFR</name>
<dbReference type="AlphaFoldDB" id="A0A2H1VDH7"/>
<feature type="compositionally biased region" description="Basic and acidic residues" evidence="1">
    <location>
        <begin position="86"/>
        <end position="95"/>
    </location>
</feature>
<reference evidence="2" key="1">
    <citation type="submission" date="2016-07" db="EMBL/GenBank/DDBJ databases">
        <authorList>
            <person name="Bretaudeau A."/>
        </authorList>
    </citation>
    <scope>NUCLEOTIDE SEQUENCE</scope>
    <source>
        <strain evidence="2">Rice</strain>
        <tissue evidence="2">Whole body</tissue>
    </source>
</reference>
<organism evidence="2">
    <name type="scientific">Spodoptera frugiperda</name>
    <name type="common">Fall armyworm</name>
    <dbReference type="NCBI Taxonomy" id="7108"/>
    <lineage>
        <taxon>Eukaryota</taxon>
        <taxon>Metazoa</taxon>
        <taxon>Ecdysozoa</taxon>
        <taxon>Arthropoda</taxon>
        <taxon>Hexapoda</taxon>
        <taxon>Insecta</taxon>
        <taxon>Pterygota</taxon>
        <taxon>Neoptera</taxon>
        <taxon>Endopterygota</taxon>
        <taxon>Lepidoptera</taxon>
        <taxon>Glossata</taxon>
        <taxon>Ditrysia</taxon>
        <taxon>Noctuoidea</taxon>
        <taxon>Noctuidae</taxon>
        <taxon>Amphipyrinae</taxon>
        <taxon>Spodoptera</taxon>
    </lineage>
</organism>
<accession>A0A2H1VDH7</accession>
<proteinExistence type="predicted"/>
<protein>
    <submittedName>
        <fullName evidence="2">SFRICE_019167</fullName>
    </submittedName>
</protein>